<dbReference type="CDD" id="cd04301">
    <property type="entry name" value="NAT_SF"/>
    <property type="match status" value="1"/>
</dbReference>
<organism evidence="2 3">
    <name type="scientific">Paenibacillus thalictri</name>
    <dbReference type="NCBI Taxonomy" id="2527873"/>
    <lineage>
        <taxon>Bacteria</taxon>
        <taxon>Bacillati</taxon>
        <taxon>Bacillota</taxon>
        <taxon>Bacilli</taxon>
        <taxon>Bacillales</taxon>
        <taxon>Paenibacillaceae</taxon>
        <taxon>Paenibacillus</taxon>
    </lineage>
</organism>
<comment type="caution">
    <text evidence="2">The sequence shown here is derived from an EMBL/GenBank/DDBJ whole genome shotgun (WGS) entry which is preliminary data.</text>
</comment>
<evidence type="ECO:0000313" key="3">
    <source>
        <dbReference type="Proteomes" id="UP000293142"/>
    </source>
</evidence>
<gene>
    <name evidence="2" type="ORF">EYB31_11830</name>
</gene>
<keyword evidence="3" id="KW-1185">Reference proteome</keyword>
<dbReference type="Proteomes" id="UP000293142">
    <property type="component" value="Unassembled WGS sequence"/>
</dbReference>
<keyword evidence="2" id="KW-0808">Transferase</keyword>
<dbReference type="PROSITE" id="PS51186">
    <property type="entry name" value="GNAT"/>
    <property type="match status" value="1"/>
</dbReference>
<protein>
    <submittedName>
        <fullName evidence="2">N-acetyltransferase</fullName>
    </submittedName>
</protein>
<name>A0A4Q9DS02_9BACL</name>
<evidence type="ECO:0000259" key="1">
    <source>
        <dbReference type="PROSITE" id="PS51186"/>
    </source>
</evidence>
<dbReference type="EMBL" id="SIRE01000007">
    <property type="protein sequence ID" value="TBL79579.1"/>
    <property type="molecule type" value="Genomic_DNA"/>
</dbReference>
<dbReference type="AlphaFoldDB" id="A0A4Q9DS02"/>
<evidence type="ECO:0000313" key="2">
    <source>
        <dbReference type="EMBL" id="TBL79579.1"/>
    </source>
</evidence>
<dbReference type="RefSeq" id="WP_131013527.1">
    <property type="nucleotide sequence ID" value="NZ_SIRE01000007.1"/>
</dbReference>
<sequence>MLVDVKNRLDEEAIQDLISYSIFPDPDRLEQTVATYREDAALKLYGCESEGEIIGIIGWNTDDNNVITIRHIAVRPDCRGAGFGRGLILEALELATPAAIIAETDEEAVDFYRSIGFQVESVGEKYPGVERFKCVYMTDEDSES</sequence>
<dbReference type="SUPFAM" id="SSF55729">
    <property type="entry name" value="Acyl-CoA N-acyltransferases (Nat)"/>
    <property type="match status" value="1"/>
</dbReference>
<dbReference type="GO" id="GO:0016747">
    <property type="term" value="F:acyltransferase activity, transferring groups other than amino-acyl groups"/>
    <property type="evidence" value="ECO:0007669"/>
    <property type="project" value="InterPro"/>
</dbReference>
<accession>A0A4Q9DS02</accession>
<reference evidence="2 3" key="1">
    <citation type="submission" date="2019-02" db="EMBL/GenBank/DDBJ databases">
        <title>Paenibacillus sp. nov., isolated from surface-sterilized tissue of Thalictrum simplex L.</title>
        <authorList>
            <person name="Tuo L."/>
        </authorList>
    </citation>
    <scope>NUCLEOTIDE SEQUENCE [LARGE SCALE GENOMIC DNA]</scope>
    <source>
        <strain evidence="2 3">N2SHLJ1</strain>
    </source>
</reference>
<feature type="domain" description="N-acetyltransferase" evidence="1">
    <location>
        <begin position="4"/>
        <end position="142"/>
    </location>
</feature>
<proteinExistence type="predicted"/>
<dbReference type="Gene3D" id="3.40.630.30">
    <property type="match status" value="1"/>
</dbReference>
<dbReference type="InterPro" id="IPR016181">
    <property type="entry name" value="Acyl_CoA_acyltransferase"/>
</dbReference>
<dbReference type="Pfam" id="PF00583">
    <property type="entry name" value="Acetyltransf_1"/>
    <property type="match status" value="1"/>
</dbReference>
<dbReference type="InterPro" id="IPR000182">
    <property type="entry name" value="GNAT_dom"/>
</dbReference>
<dbReference type="OrthoDB" id="45853at2"/>